<reference evidence="1 2" key="1">
    <citation type="submission" date="2021-06" db="EMBL/GenBank/DDBJ databases">
        <authorList>
            <person name="Palmer J.M."/>
        </authorList>
    </citation>
    <scope>NUCLEOTIDE SEQUENCE [LARGE SCALE GENOMIC DNA]</scope>
    <source>
        <strain evidence="1 2">GA_2019</strain>
        <tissue evidence="1">Muscle</tissue>
    </source>
</reference>
<keyword evidence="2" id="KW-1185">Reference proteome</keyword>
<comment type="caution">
    <text evidence="1">The sequence shown here is derived from an EMBL/GenBank/DDBJ whole genome shotgun (WGS) entry which is preliminary data.</text>
</comment>
<accession>A0ABV0MM93</accession>
<organism evidence="1 2">
    <name type="scientific">Goodea atripinnis</name>
    <dbReference type="NCBI Taxonomy" id="208336"/>
    <lineage>
        <taxon>Eukaryota</taxon>
        <taxon>Metazoa</taxon>
        <taxon>Chordata</taxon>
        <taxon>Craniata</taxon>
        <taxon>Vertebrata</taxon>
        <taxon>Euteleostomi</taxon>
        <taxon>Actinopterygii</taxon>
        <taxon>Neopterygii</taxon>
        <taxon>Teleostei</taxon>
        <taxon>Neoteleostei</taxon>
        <taxon>Acanthomorphata</taxon>
        <taxon>Ovalentaria</taxon>
        <taxon>Atherinomorphae</taxon>
        <taxon>Cyprinodontiformes</taxon>
        <taxon>Goodeidae</taxon>
        <taxon>Goodea</taxon>
    </lineage>
</organism>
<protein>
    <submittedName>
        <fullName evidence="1">Uncharacterized protein</fullName>
    </submittedName>
</protein>
<gene>
    <name evidence="1" type="ORF">GOODEAATRI_031501</name>
</gene>
<sequence length="111" mass="13154">MLTEHSFLSSWVDLSLLFKGVRERVQRDRAEMFNPDLLEPYSYMINIIISDWKPKKKKMLPQHETETIFSEEVGNILVYHVLLVWHQKLLKKETNSNSGNHHQGLRQHDLA</sequence>
<evidence type="ECO:0000313" key="2">
    <source>
        <dbReference type="Proteomes" id="UP001476798"/>
    </source>
</evidence>
<name>A0ABV0MM93_9TELE</name>
<dbReference type="Proteomes" id="UP001476798">
    <property type="component" value="Unassembled WGS sequence"/>
</dbReference>
<feature type="non-terminal residue" evidence="1">
    <location>
        <position position="111"/>
    </location>
</feature>
<evidence type="ECO:0000313" key="1">
    <source>
        <dbReference type="EMBL" id="MEQ2160231.1"/>
    </source>
</evidence>
<proteinExistence type="predicted"/>
<dbReference type="EMBL" id="JAHRIO010005392">
    <property type="protein sequence ID" value="MEQ2160231.1"/>
    <property type="molecule type" value="Genomic_DNA"/>
</dbReference>